<feature type="transmembrane region" description="Helical" evidence="9">
    <location>
        <begin position="338"/>
        <end position="358"/>
    </location>
</feature>
<keyword evidence="12" id="KW-1185">Reference proteome</keyword>
<evidence type="ECO:0000256" key="9">
    <source>
        <dbReference type="SAM" id="Phobius"/>
    </source>
</evidence>
<feature type="transmembrane region" description="Helical" evidence="9">
    <location>
        <begin position="221"/>
        <end position="241"/>
    </location>
</feature>
<sequence>MGFNVPIINRDSEWCKEWFNNRVKDPYTQKKLVLVIVSIALLLDNMLYMVIVPIIPKYLRDQHSYDEHIVGSHNETQVYANGTIVIRERGGIVEFEHEDIELGWLFASKALIQICINPFSGYIIDRIGYELPMIVGLCVMFGSTAIFALGRSYGVLFFARSLQGVGSAFADTSGLAMIADRFTEENERSAALGIALAFISFGCLVAPPFGSVLYSIAGKPVPFVLLSLICLLDGFAVFMVIQPKTRDATLDANNERIQGTPMWRLFMDPFIALCSGALIMANISLAFLEPTITTWISDMMPDTPPWMIGMIWFPPFFPHVIGVYVTVKLMQRFPQKNWLLASIGLAMEGLSCFIIPFTSSVVQLIVPLSTICFGMALIDTSLLPMLGYLVDTRHVSVYGSVYAIADISYSLAYAFGPIIAGGIVSTFGFLTLNIIICVLNVAYTPVLRMLRKVYLYQSFNDQPVQQSNIRKEEYGLINEISDYPRTAANIIDDYQGYGTVAVPRVSSNVTSPRNEDIHEQHRQQNYQTMDGFDQSTYDPFHPQW</sequence>
<keyword evidence="8" id="KW-0325">Glycoprotein</keyword>
<evidence type="ECO:0000256" key="3">
    <source>
        <dbReference type="ARBA" id="ARBA00022448"/>
    </source>
</evidence>
<feature type="transmembrane region" description="Helical" evidence="9">
    <location>
        <begin position="395"/>
        <end position="412"/>
    </location>
</feature>
<comment type="caution">
    <text evidence="11">The sequence shown here is derived from an EMBL/GenBank/DDBJ whole genome shotgun (WGS) entry which is preliminary data.</text>
</comment>
<name>A0ABD6E710_9BILA</name>
<dbReference type="AlphaFoldDB" id="A0ABD6E710"/>
<evidence type="ECO:0000256" key="2">
    <source>
        <dbReference type="ARBA" id="ARBA00006829"/>
    </source>
</evidence>
<dbReference type="InterPro" id="IPR011701">
    <property type="entry name" value="MFS"/>
</dbReference>
<dbReference type="Pfam" id="PF07690">
    <property type="entry name" value="MFS_1"/>
    <property type="match status" value="1"/>
</dbReference>
<evidence type="ECO:0000256" key="1">
    <source>
        <dbReference type="ARBA" id="ARBA00004141"/>
    </source>
</evidence>
<feature type="transmembrane region" description="Helical" evidence="9">
    <location>
        <begin position="190"/>
        <end position="209"/>
    </location>
</feature>
<dbReference type="InterPro" id="IPR036259">
    <property type="entry name" value="MFS_trans_sf"/>
</dbReference>
<keyword evidence="7 9" id="KW-0472">Membrane</keyword>
<protein>
    <recommendedName>
        <fullName evidence="10">Major facilitator superfamily (MFS) profile domain-containing protein</fullName>
    </recommendedName>
</protein>
<evidence type="ECO:0000256" key="8">
    <source>
        <dbReference type="ARBA" id="ARBA00023180"/>
    </source>
</evidence>
<dbReference type="GO" id="GO:0016020">
    <property type="term" value="C:membrane"/>
    <property type="evidence" value="ECO:0007669"/>
    <property type="project" value="UniProtKB-SubCell"/>
</dbReference>
<dbReference type="GO" id="GO:0006836">
    <property type="term" value="P:neurotransmitter transport"/>
    <property type="evidence" value="ECO:0007669"/>
    <property type="project" value="UniProtKB-KW"/>
</dbReference>
<feature type="transmembrane region" description="Helical" evidence="9">
    <location>
        <begin position="32"/>
        <end position="55"/>
    </location>
</feature>
<gene>
    <name evidence="11" type="ORF">AB6A40_002184</name>
</gene>
<keyword evidence="5" id="KW-0532">Neurotransmitter transport</keyword>
<dbReference type="PANTHER" id="PTHR23506">
    <property type="entry name" value="GH10249P"/>
    <property type="match status" value="1"/>
</dbReference>
<feature type="transmembrane region" description="Helical" evidence="9">
    <location>
        <begin position="306"/>
        <end position="326"/>
    </location>
</feature>
<dbReference type="PANTHER" id="PTHR23506:SF13">
    <property type="entry name" value="VESICULAR ACETYLCHOLINE TRANSPORTER"/>
    <property type="match status" value="1"/>
</dbReference>
<proteinExistence type="inferred from homology"/>
<feature type="transmembrane region" description="Helical" evidence="9">
    <location>
        <begin position="131"/>
        <end position="149"/>
    </location>
</feature>
<dbReference type="Gene3D" id="1.20.1250.20">
    <property type="entry name" value="MFS general substrate transporter like domains"/>
    <property type="match status" value="1"/>
</dbReference>
<evidence type="ECO:0000259" key="10">
    <source>
        <dbReference type="PROSITE" id="PS50850"/>
    </source>
</evidence>
<dbReference type="InterPro" id="IPR020846">
    <property type="entry name" value="MFS_dom"/>
</dbReference>
<keyword evidence="6 9" id="KW-1133">Transmembrane helix</keyword>
<feature type="transmembrane region" description="Helical" evidence="9">
    <location>
        <begin position="262"/>
        <end position="286"/>
    </location>
</feature>
<accession>A0ABD6E710</accession>
<keyword evidence="4 9" id="KW-0812">Transmembrane</keyword>
<comment type="subcellular location">
    <subcellularLocation>
        <location evidence="1">Membrane</location>
        <topology evidence="1">Multi-pass membrane protein</topology>
    </subcellularLocation>
</comment>
<evidence type="ECO:0000313" key="12">
    <source>
        <dbReference type="Proteomes" id="UP001608902"/>
    </source>
</evidence>
<dbReference type="PROSITE" id="PS50850">
    <property type="entry name" value="MFS"/>
    <property type="match status" value="1"/>
</dbReference>
<feature type="transmembrane region" description="Helical" evidence="9">
    <location>
        <begin position="418"/>
        <end position="443"/>
    </location>
</feature>
<comment type="similarity">
    <text evidence="2">Belongs to the major facilitator superfamily. Vesicular transporter family.</text>
</comment>
<evidence type="ECO:0000256" key="5">
    <source>
        <dbReference type="ARBA" id="ARBA00022775"/>
    </source>
</evidence>
<evidence type="ECO:0000256" key="6">
    <source>
        <dbReference type="ARBA" id="ARBA00022989"/>
    </source>
</evidence>
<organism evidence="11 12">
    <name type="scientific">Gnathostoma spinigerum</name>
    <dbReference type="NCBI Taxonomy" id="75299"/>
    <lineage>
        <taxon>Eukaryota</taxon>
        <taxon>Metazoa</taxon>
        <taxon>Ecdysozoa</taxon>
        <taxon>Nematoda</taxon>
        <taxon>Chromadorea</taxon>
        <taxon>Rhabditida</taxon>
        <taxon>Spirurina</taxon>
        <taxon>Gnathostomatomorpha</taxon>
        <taxon>Gnathostomatoidea</taxon>
        <taxon>Gnathostomatidae</taxon>
        <taxon>Gnathostoma</taxon>
    </lineage>
</organism>
<dbReference type="Proteomes" id="UP001608902">
    <property type="component" value="Unassembled WGS sequence"/>
</dbReference>
<feature type="domain" description="Major facilitator superfamily (MFS) profile" evidence="10">
    <location>
        <begin position="33"/>
        <end position="452"/>
    </location>
</feature>
<evidence type="ECO:0000256" key="4">
    <source>
        <dbReference type="ARBA" id="ARBA00022692"/>
    </source>
</evidence>
<dbReference type="EMBL" id="JBGFUD010000923">
    <property type="protein sequence ID" value="MFH4975475.1"/>
    <property type="molecule type" value="Genomic_DNA"/>
</dbReference>
<evidence type="ECO:0000313" key="11">
    <source>
        <dbReference type="EMBL" id="MFH4975475.1"/>
    </source>
</evidence>
<keyword evidence="3" id="KW-0813">Transport</keyword>
<dbReference type="SUPFAM" id="SSF103473">
    <property type="entry name" value="MFS general substrate transporter"/>
    <property type="match status" value="1"/>
</dbReference>
<evidence type="ECO:0000256" key="7">
    <source>
        <dbReference type="ARBA" id="ARBA00023136"/>
    </source>
</evidence>
<dbReference type="InterPro" id="IPR050930">
    <property type="entry name" value="MFS_Vesicular_Transporter"/>
</dbReference>
<reference evidence="11 12" key="1">
    <citation type="submission" date="2024-08" db="EMBL/GenBank/DDBJ databases">
        <title>Gnathostoma spinigerum genome.</title>
        <authorList>
            <person name="Gonzalez-Bertolin B."/>
            <person name="Monzon S."/>
            <person name="Zaballos A."/>
            <person name="Jimenez P."/>
            <person name="Dekumyoy P."/>
            <person name="Varona S."/>
            <person name="Cuesta I."/>
            <person name="Sumanam S."/>
            <person name="Adisakwattana P."/>
            <person name="Gasser R.B."/>
            <person name="Hernandez-Gonzalez A."/>
            <person name="Young N.D."/>
            <person name="Perteguer M.J."/>
        </authorList>
    </citation>
    <scope>NUCLEOTIDE SEQUENCE [LARGE SCALE GENOMIC DNA]</scope>
    <source>
        <strain evidence="11">AL3</strain>
        <tissue evidence="11">Liver</tissue>
    </source>
</reference>
<feature type="transmembrane region" description="Helical" evidence="9">
    <location>
        <begin position="364"/>
        <end position="383"/>
    </location>
</feature>